<evidence type="ECO:0000256" key="2">
    <source>
        <dbReference type="ARBA" id="ARBA00022737"/>
    </source>
</evidence>
<protein>
    <submittedName>
        <fullName evidence="6">Pentatricopeptide repeat-containing protein At3g06430, chloroplastic-like</fullName>
    </submittedName>
</protein>
<accession>A0A6P4CV41</accession>
<feature type="repeat" description="PPR" evidence="3">
    <location>
        <begin position="107"/>
        <end position="141"/>
    </location>
</feature>
<feature type="repeat" description="PPR" evidence="3">
    <location>
        <begin position="248"/>
        <end position="282"/>
    </location>
</feature>
<feature type="repeat" description="PPR" evidence="3">
    <location>
        <begin position="283"/>
        <end position="317"/>
    </location>
</feature>
<dbReference type="Pfam" id="PF01535">
    <property type="entry name" value="PPR"/>
    <property type="match status" value="1"/>
</dbReference>
<keyword evidence="2" id="KW-0677">Repeat</keyword>
<sequence length="460" mass="52554">MASTFVSLSSSIACSPIPHAKSNPIFQVTRCSTSLKEVEFPSLSETSFSDGKRNKPIRGKKNKNKNNDKALVHTLAETFTYCIHKKQWLKALEFFDILREQPYYEPKEVTYVKLIVLLGKSGQPHCAHQLFDTIKEDGCETTGLYTALIAAYCRNYLIDEAFLVLDKMKNLPHCHPDVSTYSTLIKACVNALKFELVGFLSEDMAERSIMLNTVTQNIVLNSYANAAMFDQIEKLLSFMMESAACKPDVFTMNTVIGAFGKRGEIVMMEKWYERLCNFGVQPETYTFNILIGAYGKKRMYDKMSSVMQQMRKLQCQWTVATYNNVIEAFADVGDVKSMEHTFDQMHEEGIKPDTKTFCCLITGYANAGIFYKAVSSVRLAGRFRIPENTSFYNAVIFACSKAEDLMEMERVFNRMKEKQCQPDDTTYSVMAEAYSKQGMNDKIYYLEQEKMRTLIDDKIK</sequence>
<dbReference type="KEGG" id="adu:107479398"/>
<dbReference type="Gene3D" id="1.25.40.10">
    <property type="entry name" value="Tetratricopeptide repeat domain"/>
    <property type="match status" value="3"/>
</dbReference>
<evidence type="ECO:0000256" key="1">
    <source>
        <dbReference type="ARBA" id="ARBA00007626"/>
    </source>
</evidence>
<feature type="compositionally biased region" description="Basic residues" evidence="4">
    <location>
        <begin position="54"/>
        <end position="64"/>
    </location>
</feature>
<dbReference type="AlphaFoldDB" id="A0A6P4CV41"/>
<organism evidence="5 6">
    <name type="scientific">Arachis duranensis</name>
    <name type="common">Wild peanut</name>
    <dbReference type="NCBI Taxonomy" id="130453"/>
    <lineage>
        <taxon>Eukaryota</taxon>
        <taxon>Viridiplantae</taxon>
        <taxon>Streptophyta</taxon>
        <taxon>Embryophyta</taxon>
        <taxon>Tracheophyta</taxon>
        <taxon>Spermatophyta</taxon>
        <taxon>Magnoliopsida</taxon>
        <taxon>eudicotyledons</taxon>
        <taxon>Gunneridae</taxon>
        <taxon>Pentapetalae</taxon>
        <taxon>rosids</taxon>
        <taxon>fabids</taxon>
        <taxon>Fabales</taxon>
        <taxon>Fabaceae</taxon>
        <taxon>Papilionoideae</taxon>
        <taxon>50 kb inversion clade</taxon>
        <taxon>dalbergioids sensu lato</taxon>
        <taxon>Dalbergieae</taxon>
        <taxon>Pterocarpus clade</taxon>
        <taxon>Arachis</taxon>
    </lineage>
</organism>
<gene>
    <name evidence="6" type="primary">LOC107479398</name>
</gene>
<dbReference type="PANTHER" id="PTHR47874">
    <property type="entry name" value="EXPRESSED PROTEIN"/>
    <property type="match status" value="1"/>
</dbReference>
<dbReference type="GO" id="GO:0003729">
    <property type="term" value="F:mRNA binding"/>
    <property type="evidence" value="ECO:0007669"/>
    <property type="project" value="InterPro"/>
</dbReference>
<dbReference type="InterPro" id="IPR011990">
    <property type="entry name" value="TPR-like_helical_dom_sf"/>
</dbReference>
<dbReference type="NCBIfam" id="TIGR00756">
    <property type="entry name" value="PPR"/>
    <property type="match status" value="5"/>
</dbReference>
<name>A0A6P4CV41_ARADU</name>
<dbReference type="Pfam" id="PF13041">
    <property type="entry name" value="PPR_2"/>
    <property type="match status" value="4"/>
</dbReference>
<evidence type="ECO:0000256" key="4">
    <source>
        <dbReference type="SAM" id="MobiDB-lite"/>
    </source>
</evidence>
<proteinExistence type="inferred from homology"/>
<dbReference type="PROSITE" id="PS51375">
    <property type="entry name" value="PPR"/>
    <property type="match status" value="5"/>
</dbReference>
<dbReference type="InterPro" id="IPR002885">
    <property type="entry name" value="PPR_rpt"/>
</dbReference>
<reference evidence="5" key="1">
    <citation type="journal article" date="2016" name="Nat. Genet.">
        <title>The genome sequences of Arachis duranensis and Arachis ipaensis, the diploid ancestors of cultivated peanut.</title>
        <authorList>
            <person name="Bertioli D.J."/>
            <person name="Cannon S.B."/>
            <person name="Froenicke L."/>
            <person name="Huang G."/>
            <person name="Farmer A.D."/>
            <person name="Cannon E.K."/>
            <person name="Liu X."/>
            <person name="Gao D."/>
            <person name="Clevenger J."/>
            <person name="Dash S."/>
            <person name="Ren L."/>
            <person name="Moretzsohn M.C."/>
            <person name="Shirasawa K."/>
            <person name="Huang W."/>
            <person name="Vidigal B."/>
            <person name="Abernathy B."/>
            <person name="Chu Y."/>
            <person name="Niederhuth C.E."/>
            <person name="Umale P."/>
            <person name="Araujo A.C."/>
            <person name="Kozik A."/>
            <person name="Kim K.D."/>
            <person name="Burow M.D."/>
            <person name="Varshney R.K."/>
            <person name="Wang X."/>
            <person name="Zhang X."/>
            <person name="Barkley N."/>
            <person name="Guimaraes P.M."/>
            <person name="Isobe S."/>
            <person name="Guo B."/>
            <person name="Liao B."/>
            <person name="Stalker H.T."/>
            <person name="Schmitz R.J."/>
            <person name="Scheffler B.E."/>
            <person name="Leal-Bertioli S.C."/>
            <person name="Xun X."/>
            <person name="Jackson S.A."/>
            <person name="Michelmore R."/>
            <person name="Ozias-Akins P."/>
        </authorList>
    </citation>
    <scope>NUCLEOTIDE SEQUENCE [LARGE SCALE GENOMIC DNA]</scope>
    <source>
        <strain evidence="5">cv. V14167</strain>
    </source>
</reference>
<dbReference type="InterPro" id="IPR044179">
    <property type="entry name" value="PPR5-like"/>
</dbReference>
<dbReference type="OrthoDB" id="185373at2759"/>
<keyword evidence="5" id="KW-1185">Reference proteome</keyword>
<feature type="repeat" description="PPR" evidence="3">
    <location>
        <begin position="388"/>
        <end position="422"/>
    </location>
</feature>
<dbReference type="GeneID" id="107479398"/>
<reference evidence="6" key="2">
    <citation type="submission" date="2025-08" db="UniProtKB">
        <authorList>
            <consortium name="RefSeq"/>
        </authorList>
    </citation>
    <scope>IDENTIFICATION</scope>
    <source>
        <tissue evidence="6">Whole plant</tissue>
    </source>
</reference>
<feature type="region of interest" description="Disordered" evidence="4">
    <location>
        <begin position="45"/>
        <end position="65"/>
    </location>
</feature>
<evidence type="ECO:0000313" key="5">
    <source>
        <dbReference type="Proteomes" id="UP000515211"/>
    </source>
</evidence>
<feature type="repeat" description="PPR" evidence="3">
    <location>
        <begin position="318"/>
        <end position="352"/>
    </location>
</feature>
<evidence type="ECO:0000313" key="6">
    <source>
        <dbReference type="RefSeq" id="XP_015955023.1"/>
    </source>
</evidence>
<comment type="similarity">
    <text evidence="1">Belongs to the PPR family. P subfamily.</text>
</comment>
<dbReference type="Proteomes" id="UP000515211">
    <property type="component" value="Chromosome 3"/>
</dbReference>
<evidence type="ECO:0000256" key="3">
    <source>
        <dbReference type="PROSITE-ProRule" id="PRU00708"/>
    </source>
</evidence>
<dbReference type="PANTHER" id="PTHR47874:SF7">
    <property type="entry name" value="BNAA05G30910D PROTEIN"/>
    <property type="match status" value="1"/>
</dbReference>
<dbReference type="RefSeq" id="XP_015955023.1">
    <property type="nucleotide sequence ID" value="XM_016099537.3"/>
</dbReference>